<keyword evidence="1" id="KW-0812">Transmembrane</keyword>
<reference evidence="2 3" key="1">
    <citation type="journal article" date="2013" name="Genome Announc.">
        <title>Draft Genome Sequence of Cesiribacter andamanensis Strain AMV16T, Isolated from a Soil Sample from a Mud Volcano in the Andaman Islands, India.</title>
        <authorList>
            <person name="Shivaji S."/>
            <person name="Ara S."/>
            <person name="Begum Z."/>
            <person name="Srinivas T.N."/>
            <person name="Singh A."/>
            <person name="Kumar Pinnaka A."/>
        </authorList>
    </citation>
    <scope>NUCLEOTIDE SEQUENCE [LARGE SCALE GENOMIC DNA]</scope>
    <source>
        <strain evidence="2 3">AMV16</strain>
    </source>
</reference>
<dbReference type="Proteomes" id="UP000011910">
    <property type="component" value="Unassembled WGS sequence"/>
</dbReference>
<evidence type="ECO:0000313" key="2">
    <source>
        <dbReference type="EMBL" id="EMR01401.1"/>
    </source>
</evidence>
<keyword evidence="1" id="KW-0472">Membrane</keyword>
<keyword evidence="1" id="KW-1133">Transmembrane helix</keyword>
<dbReference type="RefSeq" id="WP_009196844.1">
    <property type="nucleotide sequence ID" value="NZ_AODQ01000118.1"/>
</dbReference>
<evidence type="ECO:0000313" key="3">
    <source>
        <dbReference type="Proteomes" id="UP000011910"/>
    </source>
</evidence>
<evidence type="ECO:0000256" key="1">
    <source>
        <dbReference type="SAM" id="Phobius"/>
    </source>
</evidence>
<dbReference type="AlphaFoldDB" id="M7N2G0"/>
<protein>
    <submittedName>
        <fullName evidence="2">Uncharacterized protein</fullName>
    </submittedName>
</protein>
<dbReference type="EMBL" id="AODQ01000118">
    <property type="protein sequence ID" value="EMR01401.1"/>
    <property type="molecule type" value="Genomic_DNA"/>
</dbReference>
<gene>
    <name evidence="2" type="ORF">ADICEAN_03461</name>
</gene>
<dbReference type="OrthoDB" id="1432489at2"/>
<feature type="transmembrane region" description="Helical" evidence="1">
    <location>
        <begin position="45"/>
        <end position="64"/>
    </location>
</feature>
<name>M7N2G0_9BACT</name>
<keyword evidence="3" id="KW-1185">Reference proteome</keyword>
<feature type="transmembrane region" description="Helical" evidence="1">
    <location>
        <begin position="76"/>
        <end position="93"/>
    </location>
</feature>
<comment type="caution">
    <text evidence="2">The sequence shown here is derived from an EMBL/GenBank/DDBJ whole genome shotgun (WGS) entry which is preliminary data.</text>
</comment>
<feature type="transmembrane region" description="Helical" evidence="1">
    <location>
        <begin position="105"/>
        <end position="123"/>
    </location>
</feature>
<proteinExistence type="predicted"/>
<sequence length="136" mass="14838">MWTAGNRPFWAVLSLLCLLAGTGIYALLRPLPWMPWQGADITVPAWLVFGLPDGLWTAAFAASLLSMGPDRASARVCWWPAACLMMLEALQATRHWPGTADAADLLWGLGGSAFVIGIHYLVLSWKKEPEKALICS</sequence>
<dbReference type="STRING" id="1279009.ADICEAN_03461"/>
<organism evidence="2 3">
    <name type="scientific">Cesiribacter andamanensis AMV16</name>
    <dbReference type="NCBI Taxonomy" id="1279009"/>
    <lineage>
        <taxon>Bacteria</taxon>
        <taxon>Pseudomonadati</taxon>
        <taxon>Bacteroidota</taxon>
        <taxon>Cytophagia</taxon>
        <taxon>Cytophagales</taxon>
        <taxon>Cesiribacteraceae</taxon>
        <taxon>Cesiribacter</taxon>
    </lineage>
</organism>
<accession>M7N2G0</accession>